<reference evidence="1" key="1">
    <citation type="submission" date="2023-08" db="EMBL/GenBank/DDBJ databases">
        <title>Chromosome-level Genome Assembly of mud carp (Cirrhinus molitorella).</title>
        <authorList>
            <person name="Liu H."/>
        </authorList>
    </citation>
    <scope>NUCLEOTIDE SEQUENCE</scope>
    <source>
        <strain evidence="1">Prfri</strain>
        <tissue evidence="1">Muscle</tissue>
    </source>
</reference>
<dbReference type="EMBL" id="JAUYZG010000022">
    <property type="protein sequence ID" value="KAK2872928.1"/>
    <property type="molecule type" value="Genomic_DNA"/>
</dbReference>
<sequence length="140" mass="15841">MTLPPLVVQAFLSLSFSTPQELSQVLEPARHQTLLHQKREPPLRSLMRWMKNSHCDRREPQHCCTKRESPSMAEHAGGGCPQGRDALGVKARLAEALLDKITVRRPAFCPKDPDRERRPAGDMRSLMAWASLAQQPWGPR</sequence>
<evidence type="ECO:0000313" key="2">
    <source>
        <dbReference type="Proteomes" id="UP001187343"/>
    </source>
</evidence>
<protein>
    <submittedName>
        <fullName evidence="1">Uncharacterized protein</fullName>
    </submittedName>
</protein>
<proteinExistence type="predicted"/>
<gene>
    <name evidence="1" type="ORF">Q8A67_022825</name>
</gene>
<comment type="caution">
    <text evidence="1">The sequence shown here is derived from an EMBL/GenBank/DDBJ whole genome shotgun (WGS) entry which is preliminary data.</text>
</comment>
<dbReference type="AlphaFoldDB" id="A0AA88TDT1"/>
<evidence type="ECO:0000313" key="1">
    <source>
        <dbReference type="EMBL" id="KAK2872928.1"/>
    </source>
</evidence>
<organism evidence="1 2">
    <name type="scientific">Cirrhinus molitorella</name>
    <name type="common">mud carp</name>
    <dbReference type="NCBI Taxonomy" id="172907"/>
    <lineage>
        <taxon>Eukaryota</taxon>
        <taxon>Metazoa</taxon>
        <taxon>Chordata</taxon>
        <taxon>Craniata</taxon>
        <taxon>Vertebrata</taxon>
        <taxon>Euteleostomi</taxon>
        <taxon>Actinopterygii</taxon>
        <taxon>Neopterygii</taxon>
        <taxon>Teleostei</taxon>
        <taxon>Ostariophysi</taxon>
        <taxon>Cypriniformes</taxon>
        <taxon>Cyprinidae</taxon>
        <taxon>Labeoninae</taxon>
        <taxon>Labeonini</taxon>
        <taxon>Cirrhinus</taxon>
    </lineage>
</organism>
<dbReference type="Proteomes" id="UP001187343">
    <property type="component" value="Unassembled WGS sequence"/>
</dbReference>
<accession>A0AA88TDT1</accession>
<name>A0AA88TDT1_9TELE</name>
<keyword evidence="2" id="KW-1185">Reference proteome</keyword>